<dbReference type="RefSeq" id="WP_257924075.1">
    <property type="nucleotide sequence ID" value="NZ_JAMXQV010000019.1"/>
</dbReference>
<comment type="caution">
    <text evidence="2">The sequence shown here is derived from an EMBL/GenBank/DDBJ whole genome shotgun (WGS) entry which is preliminary data.</text>
</comment>
<proteinExistence type="predicted"/>
<gene>
    <name evidence="2" type="ORF">M8542_32260</name>
</gene>
<evidence type="ECO:0000313" key="3">
    <source>
        <dbReference type="Proteomes" id="UP001144096"/>
    </source>
</evidence>
<dbReference type="AlphaFoldDB" id="A0A9X2SNW1"/>
<organism evidence="2 3">
    <name type="scientific">Amycolatopsis iheyensis</name>
    <dbReference type="NCBI Taxonomy" id="2945988"/>
    <lineage>
        <taxon>Bacteria</taxon>
        <taxon>Bacillati</taxon>
        <taxon>Actinomycetota</taxon>
        <taxon>Actinomycetes</taxon>
        <taxon>Pseudonocardiales</taxon>
        <taxon>Pseudonocardiaceae</taxon>
        <taxon>Amycolatopsis</taxon>
    </lineage>
</organism>
<keyword evidence="1" id="KW-0812">Transmembrane</keyword>
<evidence type="ECO:0000313" key="2">
    <source>
        <dbReference type="EMBL" id="MCR6487511.1"/>
    </source>
</evidence>
<accession>A0A9X2SNW1</accession>
<keyword evidence="1" id="KW-1133">Transmembrane helix</keyword>
<name>A0A9X2SNW1_9PSEU</name>
<evidence type="ECO:0000256" key="1">
    <source>
        <dbReference type="SAM" id="Phobius"/>
    </source>
</evidence>
<keyword evidence="1" id="KW-0472">Membrane</keyword>
<dbReference type="EMBL" id="JAMXQV010000019">
    <property type="protein sequence ID" value="MCR6487511.1"/>
    <property type="molecule type" value="Genomic_DNA"/>
</dbReference>
<protein>
    <submittedName>
        <fullName evidence="2">Uncharacterized protein</fullName>
    </submittedName>
</protein>
<feature type="transmembrane region" description="Helical" evidence="1">
    <location>
        <begin position="20"/>
        <end position="48"/>
    </location>
</feature>
<reference evidence="2" key="1">
    <citation type="submission" date="2022-06" db="EMBL/GenBank/DDBJ databases">
        <title>Amycolatopsis iheyaensis sp. nov., a new species of the genus Amycolatopsis isolated from soil in Iheya island, Japan.</title>
        <authorList>
            <person name="Ngamcharungchit C."/>
            <person name="Kanto H."/>
            <person name="Take A."/>
            <person name="Intra B."/>
            <person name="Matsumoto A."/>
            <person name="Panbangred W."/>
            <person name="Inahashi Y."/>
        </authorList>
    </citation>
    <scope>NUCLEOTIDE SEQUENCE</scope>
    <source>
        <strain evidence="2">OK19-0408</strain>
    </source>
</reference>
<keyword evidence="3" id="KW-1185">Reference proteome</keyword>
<dbReference type="Proteomes" id="UP001144096">
    <property type="component" value="Unassembled WGS sequence"/>
</dbReference>
<sequence>MQSETPDLVRLLRHFAARVLALAGFSALVGFTTVALALAVAGFAMLFFRVRESSGE</sequence>